<dbReference type="RefSeq" id="WP_377942754.1">
    <property type="nucleotide sequence ID" value="NZ_JBHUCX010000023.1"/>
</dbReference>
<dbReference type="Pfam" id="PF09992">
    <property type="entry name" value="NAGPA"/>
    <property type="match status" value="1"/>
</dbReference>
<feature type="domain" description="Phosphodiester glycosidase" evidence="2">
    <location>
        <begin position="188"/>
        <end position="354"/>
    </location>
</feature>
<gene>
    <name evidence="3" type="ORF">ACFSB2_09230</name>
</gene>
<evidence type="ECO:0000259" key="2">
    <source>
        <dbReference type="Pfam" id="PF09992"/>
    </source>
</evidence>
<evidence type="ECO:0000313" key="4">
    <source>
        <dbReference type="Proteomes" id="UP001597079"/>
    </source>
</evidence>
<dbReference type="PANTHER" id="PTHR40446">
    <property type="entry name" value="N-ACETYLGLUCOSAMINE-1-PHOSPHODIESTER ALPHA-N-ACETYLGLUCOSAMINIDASE"/>
    <property type="match status" value="1"/>
</dbReference>
<evidence type="ECO:0000256" key="1">
    <source>
        <dbReference type="SAM" id="SignalP"/>
    </source>
</evidence>
<keyword evidence="1" id="KW-0732">Signal</keyword>
<reference evidence="4" key="1">
    <citation type="journal article" date="2019" name="Int. J. Syst. Evol. Microbiol.">
        <title>The Global Catalogue of Microorganisms (GCM) 10K type strain sequencing project: providing services to taxonomists for standard genome sequencing and annotation.</title>
        <authorList>
            <consortium name="The Broad Institute Genomics Platform"/>
            <consortium name="The Broad Institute Genome Sequencing Center for Infectious Disease"/>
            <person name="Wu L."/>
            <person name="Ma J."/>
        </authorList>
    </citation>
    <scope>NUCLEOTIDE SEQUENCE [LARGE SCALE GENOMIC DNA]</scope>
    <source>
        <strain evidence="4">CGMCC 1.12286</strain>
    </source>
</reference>
<dbReference type="Proteomes" id="UP001597079">
    <property type="component" value="Unassembled WGS sequence"/>
</dbReference>
<dbReference type="EMBL" id="JBHUCX010000023">
    <property type="protein sequence ID" value="MFD1674880.1"/>
    <property type="molecule type" value="Genomic_DNA"/>
</dbReference>
<organism evidence="3 4">
    <name type="scientific">Alicyclobacillus fodiniaquatilis</name>
    <dbReference type="NCBI Taxonomy" id="1661150"/>
    <lineage>
        <taxon>Bacteria</taxon>
        <taxon>Bacillati</taxon>
        <taxon>Bacillota</taxon>
        <taxon>Bacilli</taxon>
        <taxon>Bacillales</taxon>
        <taxon>Alicyclobacillaceae</taxon>
        <taxon>Alicyclobacillus</taxon>
    </lineage>
</organism>
<dbReference type="GO" id="GO:0016798">
    <property type="term" value="F:hydrolase activity, acting on glycosyl bonds"/>
    <property type="evidence" value="ECO:0007669"/>
    <property type="project" value="UniProtKB-KW"/>
</dbReference>
<feature type="signal peptide" evidence="1">
    <location>
        <begin position="1"/>
        <end position="26"/>
    </location>
</feature>
<dbReference type="InterPro" id="IPR018711">
    <property type="entry name" value="NAGPA"/>
</dbReference>
<keyword evidence="3" id="KW-0326">Glycosidase</keyword>
<comment type="caution">
    <text evidence="3">The sequence shown here is derived from an EMBL/GenBank/DDBJ whole genome shotgun (WGS) entry which is preliminary data.</text>
</comment>
<dbReference type="PANTHER" id="PTHR40446:SF2">
    <property type="entry name" value="N-ACETYLGLUCOSAMINE-1-PHOSPHODIESTER ALPHA-N-ACETYLGLUCOSAMINIDASE"/>
    <property type="match status" value="1"/>
</dbReference>
<name>A0ABW4JG15_9BACL</name>
<keyword evidence="4" id="KW-1185">Reference proteome</keyword>
<keyword evidence="3" id="KW-0378">Hydrolase</keyword>
<sequence>MKKSTLAISTAVVILSVAAFCQIASASTQPAWSQSIIQHHTLIDGETVNYVTINVHNPKVCVMPVVANNQFGTTASLANMAKSAHAVVAINGTFFNSWSNDYPSGAIEINGQFESDSEGTILGFGNNGQMLMARAKESLSANIEDQSNPSVTGLWPWYLNVPSENSDRVDILTSFYGKTTKDSRASVVDIEGNRVLSIHQGITTIPSNGFAVELGSNESSMLNRIHAGDPASLSVSVDGLNGDAINFSAYPNAIGAGPMLVNGGQIVLNPSLEGFKDPTLIDTNTLRSFAGIDNKGDLVLGTIHSATLATEARIVQQLGLRSGMNLDGGSSTGLYMNGQYITSPGRNLATSLVVTYK</sequence>
<proteinExistence type="predicted"/>
<evidence type="ECO:0000313" key="3">
    <source>
        <dbReference type="EMBL" id="MFD1674880.1"/>
    </source>
</evidence>
<accession>A0ABW4JG15</accession>
<protein>
    <submittedName>
        <fullName evidence="3">Phosphodiester glycosidase family protein</fullName>
    </submittedName>
</protein>
<feature type="chain" id="PRO_5045890385" evidence="1">
    <location>
        <begin position="27"/>
        <end position="357"/>
    </location>
</feature>